<organism evidence="2 3">
    <name type="scientific">Scopulibacillus darangshiensis</name>
    <dbReference type="NCBI Taxonomy" id="442528"/>
    <lineage>
        <taxon>Bacteria</taxon>
        <taxon>Bacillati</taxon>
        <taxon>Bacillota</taxon>
        <taxon>Bacilli</taxon>
        <taxon>Bacillales</taxon>
        <taxon>Sporolactobacillaceae</taxon>
        <taxon>Scopulibacillus</taxon>
    </lineage>
</organism>
<gene>
    <name evidence="2" type="ORF">EV207_11487</name>
</gene>
<evidence type="ECO:0008006" key="4">
    <source>
        <dbReference type="Google" id="ProtNLM"/>
    </source>
</evidence>
<feature type="transmembrane region" description="Helical" evidence="1">
    <location>
        <begin position="180"/>
        <end position="203"/>
    </location>
</feature>
<keyword evidence="1" id="KW-0812">Transmembrane</keyword>
<proteinExistence type="predicted"/>
<feature type="transmembrane region" description="Helical" evidence="1">
    <location>
        <begin position="209"/>
        <end position="230"/>
    </location>
</feature>
<sequence>MINKPLLCKLGCGILKRKKKIISFVVLMFLSLIMVKPVLAFDHNVIKDEATVIQKNQTVDNVVTFGNNAVINGTVRDAVIVINGDLSIKSTAKIKGLVLVIGGKIDQQKGASINDEVYALSFNNGKGNSFLIAGLFWLGSWTVSLALSILFVILSFLAGLLLRNRLTVFVRPIRHSFGKLVIVGAITSVLLTAVNLLLSITIIGIPVAIALFFVPLIFFFIGSAAVSKIIGKQIASGDETPLWATLLYGAAILVAGINVPFFGALLLLGLIWLSTGLMAFWLFDKMKRKKAA</sequence>
<feature type="transmembrane region" description="Helical" evidence="1">
    <location>
        <begin position="21"/>
        <end position="39"/>
    </location>
</feature>
<keyword evidence="1" id="KW-1133">Transmembrane helix</keyword>
<feature type="transmembrane region" description="Helical" evidence="1">
    <location>
        <begin position="130"/>
        <end position="160"/>
    </location>
</feature>
<feature type="transmembrane region" description="Helical" evidence="1">
    <location>
        <begin position="265"/>
        <end position="283"/>
    </location>
</feature>
<evidence type="ECO:0000313" key="2">
    <source>
        <dbReference type="EMBL" id="TCP28962.1"/>
    </source>
</evidence>
<name>A0A4R2P2V0_9BACL</name>
<keyword evidence="3" id="KW-1185">Reference proteome</keyword>
<accession>A0A4R2P2V0</accession>
<feature type="transmembrane region" description="Helical" evidence="1">
    <location>
        <begin position="242"/>
        <end position="259"/>
    </location>
</feature>
<reference evidence="2 3" key="1">
    <citation type="submission" date="2019-03" db="EMBL/GenBank/DDBJ databases">
        <title>Genomic Encyclopedia of Type Strains, Phase IV (KMG-IV): sequencing the most valuable type-strain genomes for metagenomic binning, comparative biology and taxonomic classification.</title>
        <authorList>
            <person name="Goeker M."/>
        </authorList>
    </citation>
    <scope>NUCLEOTIDE SEQUENCE [LARGE SCALE GENOMIC DNA]</scope>
    <source>
        <strain evidence="2 3">DSM 19377</strain>
    </source>
</reference>
<comment type="caution">
    <text evidence="2">The sequence shown here is derived from an EMBL/GenBank/DDBJ whole genome shotgun (WGS) entry which is preliminary data.</text>
</comment>
<dbReference type="Proteomes" id="UP000295416">
    <property type="component" value="Unassembled WGS sequence"/>
</dbReference>
<keyword evidence="1" id="KW-0472">Membrane</keyword>
<dbReference type="EMBL" id="SLXK01000014">
    <property type="protein sequence ID" value="TCP28962.1"/>
    <property type="molecule type" value="Genomic_DNA"/>
</dbReference>
<protein>
    <recommendedName>
        <fullName evidence="4">Polymer-forming protein</fullName>
    </recommendedName>
</protein>
<dbReference type="AlphaFoldDB" id="A0A4R2P2V0"/>
<evidence type="ECO:0000256" key="1">
    <source>
        <dbReference type="SAM" id="Phobius"/>
    </source>
</evidence>
<evidence type="ECO:0000313" key="3">
    <source>
        <dbReference type="Proteomes" id="UP000295416"/>
    </source>
</evidence>